<dbReference type="InterPro" id="IPR010934">
    <property type="entry name" value="NADH_DH_su5_C"/>
</dbReference>
<evidence type="ECO:0000256" key="1">
    <source>
        <dbReference type="ARBA" id="ARBA00004448"/>
    </source>
</evidence>
<dbReference type="PRINTS" id="PR01434">
    <property type="entry name" value="NADHDHGNASE5"/>
</dbReference>
<evidence type="ECO:0000256" key="16">
    <source>
        <dbReference type="RuleBase" id="RU003404"/>
    </source>
</evidence>
<reference evidence="20" key="1">
    <citation type="submission" date="2020-06" db="EMBL/GenBank/DDBJ databases">
        <title>Organellar genomes of a novel haptophyte.</title>
        <authorList>
            <person name="Kamikawa R."/>
            <person name="Miyashita H."/>
        </authorList>
    </citation>
    <scope>NUCLEOTIDE SEQUENCE</scope>
    <source>
        <strain evidence="20">NIES-3900</strain>
    </source>
</reference>
<keyword evidence="8" id="KW-1278">Translocase</keyword>
<evidence type="ECO:0000256" key="15">
    <source>
        <dbReference type="ARBA" id="ARBA00049551"/>
    </source>
</evidence>
<feature type="transmembrane region" description="Helical" evidence="16">
    <location>
        <begin position="464"/>
        <end position="482"/>
    </location>
</feature>
<dbReference type="GO" id="GO:0005743">
    <property type="term" value="C:mitochondrial inner membrane"/>
    <property type="evidence" value="ECO:0007669"/>
    <property type="project" value="UniProtKB-SubCell"/>
</dbReference>
<evidence type="ECO:0000256" key="10">
    <source>
        <dbReference type="ARBA" id="ARBA00022989"/>
    </source>
</evidence>
<dbReference type="GO" id="GO:0008137">
    <property type="term" value="F:NADH dehydrogenase (ubiquinone) activity"/>
    <property type="evidence" value="ECO:0007669"/>
    <property type="project" value="UniProtKB-EC"/>
</dbReference>
<gene>
    <name evidence="20" type="primary">nad5</name>
</gene>
<evidence type="ECO:0000256" key="14">
    <source>
        <dbReference type="ARBA" id="ARBA00023136"/>
    </source>
</evidence>
<keyword evidence="14 16" id="KW-0472">Membrane</keyword>
<feature type="transmembrane region" description="Helical" evidence="16">
    <location>
        <begin position="343"/>
        <end position="361"/>
    </location>
</feature>
<comment type="similarity">
    <text evidence="16">Belongs to the complex I subunit 5 family.</text>
</comment>
<evidence type="ECO:0000256" key="4">
    <source>
        <dbReference type="ARBA" id="ARBA00022448"/>
    </source>
</evidence>
<evidence type="ECO:0000259" key="17">
    <source>
        <dbReference type="Pfam" id="PF00361"/>
    </source>
</evidence>
<keyword evidence="5" id="KW-0679">Respiratory chain</keyword>
<evidence type="ECO:0000256" key="6">
    <source>
        <dbReference type="ARBA" id="ARBA00022692"/>
    </source>
</evidence>
<keyword evidence="9" id="KW-0249">Electron transport</keyword>
<dbReference type="AlphaFoldDB" id="A0A7R7AHM0"/>
<evidence type="ECO:0000256" key="2">
    <source>
        <dbReference type="ARBA" id="ARBA00012944"/>
    </source>
</evidence>
<feature type="transmembrane region" description="Helical" evidence="16">
    <location>
        <begin position="212"/>
        <end position="232"/>
    </location>
</feature>
<geneLocation type="mitochondrion" evidence="20"/>
<dbReference type="Pfam" id="PF00361">
    <property type="entry name" value="Proton_antipo_M"/>
    <property type="match status" value="1"/>
</dbReference>
<feature type="transmembrane region" description="Helical" evidence="16">
    <location>
        <begin position="6"/>
        <end position="24"/>
    </location>
</feature>
<evidence type="ECO:0000256" key="13">
    <source>
        <dbReference type="ARBA" id="ARBA00023128"/>
    </source>
</evidence>
<feature type="transmembrane region" description="Helical" evidence="16">
    <location>
        <begin position="373"/>
        <end position="399"/>
    </location>
</feature>
<name>A0A7R7AHM0_9EUKA</name>
<feature type="transmembrane region" description="Helical" evidence="16">
    <location>
        <begin position="176"/>
        <end position="192"/>
    </location>
</feature>
<evidence type="ECO:0000256" key="12">
    <source>
        <dbReference type="ARBA" id="ARBA00023075"/>
    </source>
</evidence>
<organism evidence="20">
    <name type="scientific">Haptophyceae sp. NIES-3900</name>
    <dbReference type="NCBI Taxonomy" id="2748608"/>
    <lineage>
        <taxon>Eukaryota</taxon>
        <taxon>Haptista</taxon>
        <taxon>Haptophyta</taxon>
    </lineage>
</organism>
<feature type="domain" description="NADH:quinone oxidoreductase/Mrp antiporter transmembrane" evidence="17">
    <location>
        <begin position="131"/>
        <end position="420"/>
    </location>
</feature>
<dbReference type="InterPro" id="IPR001516">
    <property type="entry name" value="Proton_antipo_N"/>
</dbReference>
<evidence type="ECO:0000256" key="3">
    <source>
        <dbReference type="ARBA" id="ARBA00021096"/>
    </source>
</evidence>
<feature type="domain" description="NADH dehydrogenase subunit 5 C-terminal" evidence="19">
    <location>
        <begin position="512"/>
        <end position="638"/>
    </location>
</feature>
<comment type="subcellular location">
    <subcellularLocation>
        <location evidence="1">Mitochondrion inner membrane</location>
        <topology evidence="1">Multi-pass membrane protein</topology>
    </subcellularLocation>
</comment>
<accession>A0A7R7AHM0</accession>
<keyword evidence="13 16" id="KW-0496">Mitochondrion</keyword>
<comment type="function">
    <text evidence="16">Core subunit of the mitochondrial membrane respiratory chain NADH dehydrogenase (Complex I) which catalyzes electron transfer from NADH through the respiratory chain, using ubiquinone as an electron acceptor. Essential for the catalytic activity and assembly of complex I.</text>
</comment>
<dbReference type="NCBIfam" id="TIGR01974">
    <property type="entry name" value="NDH_I_L"/>
    <property type="match status" value="1"/>
</dbReference>
<feature type="transmembrane region" description="Helical" evidence="16">
    <location>
        <begin position="36"/>
        <end position="62"/>
    </location>
</feature>
<feature type="transmembrane region" description="Helical" evidence="16">
    <location>
        <begin position="136"/>
        <end position="155"/>
    </location>
</feature>
<evidence type="ECO:0000259" key="18">
    <source>
        <dbReference type="Pfam" id="PF00662"/>
    </source>
</evidence>
<dbReference type="InterPro" id="IPR001750">
    <property type="entry name" value="ND/Mrp_TM"/>
</dbReference>
<evidence type="ECO:0000256" key="5">
    <source>
        <dbReference type="ARBA" id="ARBA00022660"/>
    </source>
</evidence>
<dbReference type="GO" id="GO:0042773">
    <property type="term" value="P:ATP synthesis coupled electron transport"/>
    <property type="evidence" value="ECO:0007669"/>
    <property type="project" value="InterPro"/>
</dbReference>
<dbReference type="PANTHER" id="PTHR42829:SF2">
    <property type="entry name" value="NADH-UBIQUINONE OXIDOREDUCTASE CHAIN 5"/>
    <property type="match status" value="1"/>
</dbReference>
<dbReference type="EMBL" id="LC564891">
    <property type="protein sequence ID" value="BCG67636.1"/>
    <property type="molecule type" value="Genomic_DNA"/>
</dbReference>
<evidence type="ECO:0000256" key="8">
    <source>
        <dbReference type="ARBA" id="ARBA00022967"/>
    </source>
</evidence>
<feature type="transmembrane region" description="Helical" evidence="16">
    <location>
        <begin position="311"/>
        <end position="337"/>
    </location>
</feature>
<dbReference type="PRINTS" id="PR01435">
    <property type="entry name" value="NPOXDRDTASE5"/>
</dbReference>
<dbReference type="Pfam" id="PF00662">
    <property type="entry name" value="Proton_antipo_N"/>
    <property type="match status" value="1"/>
</dbReference>
<feature type="transmembrane region" description="Helical" evidence="16">
    <location>
        <begin position="283"/>
        <end position="304"/>
    </location>
</feature>
<evidence type="ECO:0000313" key="20">
    <source>
        <dbReference type="EMBL" id="BCG67636.1"/>
    </source>
</evidence>
<feature type="transmembrane region" description="Helical" evidence="16">
    <location>
        <begin position="111"/>
        <end position="130"/>
    </location>
</feature>
<feature type="transmembrane region" description="Helical" evidence="16">
    <location>
        <begin position="624"/>
        <end position="647"/>
    </location>
</feature>
<keyword evidence="7" id="KW-0999">Mitochondrion inner membrane</keyword>
<keyword evidence="12 16" id="KW-0830">Ubiquinone</keyword>
<keyword evidence="4 16" id="KW-0813">Transport</keyword>
<dbReference type="Pfam" id="PF06455">
    <property type="entry name" value="NADH5_C"/>
    <property type="match status" value="1"/>
</dbReference>
<evidence type="ECO:0000256" key="7">
    <source>
        <dbReference type="ARBA" id="ARBA00022792"/>
    </source>
</evidence>
<proteinExistence type="inferred from homology"/>
<keyword evidence="6 16" id="KW-0812">Transmembrane</keyword>
<feature type="transmembrane region" description="Helical" evidence="16">
    <location>
        <begin position="519"/>
        <end position="542"/>
    </location>
</feature>
<comment type="catalytic activity">
    <reaction evidence="15 16">
        <text>a ubiquinone + NADH + 5 H(+)(in) = a ubiquinol + NAD(+) + 4 H(+)(out)</text>
        <dbReference type="Rhea" id="RHEA:29091"/>
        <dbReference type="Rhea" id="RHEA-COMP:9565"/>
        <dbReference type="Rhea" id="RHEA-COMP:9566"/>
        <dbReference type="ChEBI" id="CHEBI:15378"/>
        <dbReference type="ChEBI" id="CHEBI:16389"/>
        <dbReference type="ChEBI" id="CHEBI:17976"/>
        <dbReference type="ChEBI" id="CHEBI:57540"/>
        <dbReference type="ChEBI" id="CHEBI:57945"/>
        <dbReference type="EC" id="7.1.1.2"/>
    </reaction>
</comment>
<feature type="domain" description="NADH-Ubiquinone oxidoreductase (complex I) chain 5 N-terminal" evidence="18">
    <location>
        <begin position="64"/>
        <end position="114"/>
    </location>
</feature>
<feature type="transmembrane region" description="Helical" evidence="16">
    <location>
        <begin position="253"/>
        <end position="271"/>
    </location>
</feature>
<dbReference type="GO" id="GO:0003954">
    <property type="term" value="F:NADH dehydrogenase activity"/>
    <property type="evidence" value="ECO:0007669"/>
    <property type="project" value="TreeGrafter"/>
</dbReference>
<feature type="transmembrane region" description="Helical" evidence="16">
    <location>
        <begin position="74"/>
        <end position="99"/>
    </location>
</feature>
<sequence>MYLVLIALPLFSYGSLTLMGRFLGRSGACFVSTACLVLSFVSSAIVFFEVGLCQSVCFVKLAPWFDVELFRAGWGFLFDSSTAMMLVVVTGVSSLVHLYSNDYMSDDPHQVRFMSYLSLFTFFMLLLVTGDNFMQMFLGWEGVGLASYLLINFWYTRLQANKSAIKAMVMNRIGDFGLALGLCSVFFSFRSVEYPVVFSLSPLAAGTSFGFLGFQVDCLTASCILMFVGSVGKSAQIGLHTWLPDAMEGPTPVSALIHAATMVTAGVFLLLRCSPVYEFAPVSLVVVTVFGSLTAFFAATTGLVQHDLKRVIAFSTCSQLGYMVFACGLSSYTVGFFHLANHAVFKALLFLSAGSLIHGLCDEQDMRRMGGLVRLFPLTYAMMLIGSLALIGFPFLTGFYSKDAILECSYAHFSLSGCFANWLGTVSACFTAFYSFRLTLLGFLNESNSFRPYVLNAHEASPRIAIPLVILALGSIFVGYLTRDLVIGLGSPFWGNALFIHPEHVVLPDAEFIPTSVKLIPLVCTFSGSFMSLVLVGSVFGLESFSFRFRSLVAVRKAIGFLSKKWYFDQLYNQVIASLVMRLGYFWTFRTIDKGIIEMLGPFGISWAVYRFSRIVSWVQTGFLYHYTFVVLTGVAFAIGLSSVLVAKVGSLLALALIYCASEA</sequence>
<evidence type="ECO:0000256" key="9">
    <source>
        <dbReference type="ARBA" id="ARBA00022982"/>
    </source>
</evidence>
<dbReference type="Gene3D" id="1.20.5.2700">
    <property type="match status" value="1"/>
</dbReference>
<dbReference type="EC" id="7.1.1.2" evidence="2 16"/>
<dbReference type="GO" id="GO:0015990">
    <property type="term" value="P:electron transport coupled proton transport"/>
    <property type="evidence" value="ECO:0007669"/>
    <property type="project" value="TreeGrafter"/>
</dbReference>
<evidence type="ECO:0000256" key="11">
    <source>
        <dbReference type="ARBA" id="ARBA00023027"/>
    </source>
</evidence>
<evidence type="ECO:0000259" key="19">
    <source>
        <dbReference type="Pfam" id="PF06455"/>
    </source>
</evidence>
<feature type="transmembrane region" description="Helical" evidence="16">
    <location>
        <begin position="419"/>
        <end position="444"/>
    </location>
</feature>
<dbReference type="NCBIfam" id="NF005141">
    <property type="entry name" value="PRK06590.1"/>
    <property type="match status" value="1"/>
</dbReference>
<dbReference type="InterPro" id="IPR003945">
    <property type="entry name" value="NU5C-like"/>
</dbReference>
<dbReference type="InterPro" id="IPR018393">
    <property type="entry name" value="NADHpl_OxRdtase_5_subgr"/>
</dbReference>
<keyword evidence="10 16" id="KW-1133">Transmembrane helix</keyword>
<keyword evidence="11 16" id="KW-0520">NAD</keyword>
<dbReference type="PANTHER" id="PTHR42829">
    <property type="entry name" value="NADH-UBIQUINONE OXIDOREDUCTASE CHAIN 5"/>
    <property type="match status" value="1"/>
</dbReference>
<protein>
    <recommendedName>
        <fullName evidence="3 16">NADH-ubiquinone oxidoreductase chain 5</fullName>
        <ecNumber evidence="2 16">7.1.1.2</ecNumber>
    </recommendedName>
</protein>